<sequence>MTQVKPKSAAIPQPSTPSGQSTSTMTSSPPLSPSSSHPHASDDELTSDLSESWMEVDERSSVGLSVLGDVVFSDTSSDSHGLEHETRSQWSASSDGGRDGDVEDGGAVILEPTHDDEIGSPSLTGYTDAEASTCKLDSSRETLHTSSDQIRLIYPDGASFTTSSSGTLSGGFTPSASISALTPMAQPDQGRRPRAGTSIVQPTISPIVALGSMSPRRSSSPVRRGVEDSWLKSSKLWTPPTDSPNISLEDRSKYQLLQSNDDIKETDEEDKASQAVEDLEMPKLTIGNEEVGDETLTGTRIQSFLKDLDENISEKSFPSEAAEAAESVRDDIVDDMETQQVLAADNIEAIKTIAKKWSTRVSYFALASILSVALIRTFGSNMFVPFVPDYKDSATDIGTTSMPLETPKSSSFWGHLSFASHASTSSASSASTPTTAAQPDPRLIEQALSTLSSIHVRLSSAAIIKPTADTGYQKTDKDDKARRNNARSSTSCCSLSVRDNNVALTVPPAAHPPDSRVSLARKFTQKLLRVNKTDGPDMNTTSTSSAPVVDCSCSLSTIVQSQILERIIRPAKAYALTTSRYIDAVLGPILHSTGRLLGSGLYATNQALHQASRGANALKNRIKHFFTSHSPSSKEESLARASAMFDSLSEYVETRLDALSDSLDEQADIMHEKSMDCIIKAKKGLDRLISDYKAYRGAEGDGQPKIKSTDVEKDGPLPFTHMDSSCQLAKGGEGCKKTRRGQARHEKRMLKQELRLRGKKVNMNIPPMEKLSRGKKFMDMLHHGAMALVL</sequence>
<dbReference type="Proteomes" id="UP000092583">
    <property type="component" value="Unassembled WGS sequence"/>
</dbReference>
<gene>
    <name evidence="2" type="ORF">L486_07127</name>
</gene>
<organism evidence="2 3">
    <name type="scientific">Kwoniella mangroviensis CBS 10435</name>
    <dbReference type="NCBI Taxonomy" id="1331196"/>
    <lineage>
        <taxon>Eukaryota</taxon>
        <taxon>Fungi</taxon>
        <taxon>Dikarya</taxon>
        <taxon>Basidiomycota</taxon>
        <taxon>Agaricomycotina</taxon>
        <taxon>Tremellomycetes</taxon>
        <taxon>Tremellales</taxon>
        <taxon>Cryptococcaceae</taxon>
        <taxon>Kwoniella</taxon>
    </lineage>
</organism>
<protein>
    <submittedName>
        <fullName evidence="2">Uncharacterized protein</fullName>
    </submittedName>
</protein>
<dbReference type="AlphaFoldDB" id="A0A1B9IJC5"/>
<accession>A0A1B9IJC5</accession>
<proteinExistence type="predicted"/>
<dbReference type="STRING" id="1331196.A0A1B9IJC5"/>
<feature type="region of interest" description="Disordered" evidence="1">
    <location>
        <begin position="72"/>
        <end position="127"/>
    </location>
</feature>
<feature type="region of interest" description="Disordered" evidence="1">
    <location>
        <begin position="1"/>
        <end position="60"/>
    </location>
</feature>
<evidence type="ECO:0000313" key="2">
    <source>
        <dbReference type="EMBL" id="OCF55642.1"/>
    </source>
</evidence>
<evidence type="ECO:0000313" key="3">
    <source>
        <dbReference type="Proteomes" id="UP000092583"/>
    </source>
</evidence>
<evidence type="ECO:0000256" key="1">
    <source>
        <dbReference type="SAM" id="MobiDB-lite"/>
    </source>
</evidence>
<reference evidence="2 3" key="1">
    <citation type="submission" date="2013-07" db="EMBL/GenBank/DDBJ databases">
        <title>The Genome Sequence of Kwoniella mangroviensis CBS10435.</title>
        <authorList>
            <consortium name="The Broad Institute Genome Sequencing Platform"/>
            <person name="Cuomo C."/>
            <person name="Litvintseva A."/>
            <person name="Chen Y."/>
            <person name="Heitman J."/>
            <person name="Sun S."/>
            <person name="Springer D."/>
            <person name="Dromer F."/>
            <person name="Young S.K."/>
            <person name="Zeng Q."/>
            <person name="Gargeya S."/>
            <person name="Fitzgerald M."/>
            <person name="Abouelleil A."/>
            <person name="Alvarado L."/>
            <person name="Berlin A.M."/>
            <person name="Chapman S.B."/>
            <person name="Dewar J."/>
            <person name="Goldberg J."/>
            <person name="Griggs A."/>
            <person name="Gujja S."/>
            <person name="Hansen M."/>
            <person name="Howarth C."/>
            <person name="Imamovic A."/>
            <person name="Larimer J."/>
            <person name="McCowan C."/>
            <person name="Murphy C."/>
            <person name="Pearson M."/>
            <person name="Priest M."/>
            <person name="Roberts A."/>
            <person name="Saif S."/>
            <person name="Shea T."/>
            <person name="Sykes S."/>
            <person name="Wortman J."/>
            <person name="Nusbaum C."/>
            <person name="Birren B."/>
        </authorList>
    </citation>
    <scope>NUCLEOTIDE SEQUENCE [LARGE SCALE GENOMIC DNA]</scope>
    <source>
        <strain evidence="2 3">CBS 10435</strain>
    </source>
</reference>
<keyword evidence="3" id="KW-1185">Reference proteome</keyword>
<name>A0A1B9IJC5_9TREE</name>
<dbReference type="OrthoDB" id="2564461at2759"/>
<feature type="compositionally biased region" description="Low complexity" evidence="1">
    <location>
        <begin position="12"/>
        <end position="38"/>
    </location>
</feature>
<feature type="region of interest" description="Disordered" evidence="1">
    <location>
        <begin position="234"/>
        <end position="253"/>
    </location>
</feature>
<reference evidence="3" key="2">
    <citation type="submission" date="2013-12" db="EMBL/GenBank/DDBJ databases">
        <title>Evolution of pathogenesis and genome organization in the Tremellales.</title>
        <authorList>
            <person name="Cuomo C."/>
            <person name="Litvintseva A."/>
            <person name="Heitman J."/>
            <person name="Chen Y."/>
            <person name="Sun S."/>
            <person name="Springer D."/>
            <person name="Dromer F."/>
            <person name="Young S."/>
            <person name="Zeng Q."/>
            <person name="Chapman S."/>
            <person name="Gujja S."/>
            <person name="Saif S."/>
            <person name="Birren B."/>
        </authorList>
    </citation>
    <scope>NUCLEOTIDE SEQUENCE [LARGE SCALE GENOMIC DNA]</scope>
    <source>
        <strain evidence="3">CBS 10435</strain>
    </source>
</reference>
<dbReference type="EMBL" id="KI669466">
    <property type="protein sequence ID" value="OCF55642.1"/>
    <property type="molecule type" value="Genomic_DNA"/>
</dbReference>